<keyword evidence="1" id="KW-0479">Metal-binding</keyword>
<dbReference type="GeneID" id="39849120"/>
<dbReference type="PANTHER" id="PTHR35848">
    <property type="entry name" value="OXALATE-BINDING PROTEIN"/>
    <property type="match status" value="1"/>
</dbReference>
<evidence type="ECO:0000259" key="2">
    <source>
        <dbReference type="Pfam" id="PF07883"/>
    </source>
</evidence>
<evidence type="ECO:0000313" key="3">
    <source>
        <dbReference type="EMBL" id="QCC52391.1"/>
    </source>
</evidence>
<sequence>MAYTKINYEDVEPVADAMHFLRDPLGCEQLGLTIVECEPHWEGKPHDHAENEHEEVYLLVEGRATVVVDGEEVSMNEGDALRIDPESQRQIQNRGVESTFVLVGAP</sequence>
<dbReference type="EMBL" id="CP031310">
    <property type="protein sequence ID" value="QCC52391.1"/>
    <property type="molecule type" value="Genomic_DNA"/>
</dbReference>
<keyword evidence="4" id="KW-1185">Reference proteome</keyword>
<dbReference type="OrthoDB" id="305577at2157"/>
<evidence type="ECO:0000313" key="4">
    <source>
        <dbReference type="Proteomes" id="UP000296706"/>
    </source>
</evidence>
<dbReference type="InterPro" id="IPR014710">
    <property type="entry name" value="RmlC-like_jellyroll"/>
</dbReference>
<proteinExistence type="predicted"/>
<reference evidence="3 4" key="1">
    <citation type="journal article" date="2019" name="Nat. Commun.">
        <title>A new type of DNA phosphorothioation-based antiviral system in archaea.</title>
        <authorList>
            <person name="Xiong L."/>
            <person name="Liu S."/>
            <person name="Chen S."/>
            <person name="Xiao Y."/>
            <person name="Zhu B."/>
            <person name="Gao Y."/>
            <person name="Zhang Y."/>
            <person name="Chen B."/>
            <person name="Luo J."/>
            <person name="Deng Z."/>
            <person name="Chen X."/>
            <person name="Wang L."/>
            <person name="Chen S."/>
        </authorList>
    </citation>
    <scope>NUCLEOTIDE SEQUENCE [LARGE SCALE GENOMIC DNA]</scope>
    <source>
        <strain evidence="3 4">CBA1105</strain>
    </source>
</reference>
<dbReference type="KEGG" id="hsn:DV733_14625"/>
<dbReference type="AlphaFoldDB" id="A0A4D6HFQ2"/>
<dbReference type="Gene3D" id="2.60.120.10">
    <property type="entry name" value="Jelly Rolls"/>
    <property type="match status" value="1"/>
</dbReference>
<dbReference type="SUPFAM" id="SSF51182">
    <property type="entry name" value="RmlC-like cupins"/>
    <property type="match status" value="1"/>
</dbReference>
<evidence type="ECO:0000256" key="1">
    <source>
        <dbReference type="ARBA" id="ARBA00022723"/>
    </source>
</evidence>
<gene>
    <name evidence="3" type="ORF">DV733_14625</name>
</gene>
<protein>
    <submittedName>
        <fullName evidence="3">Cupin domain-containing protein</fullName>
    </submittedName>
</protein>
<dbReference type="Pfam" id="PF07883">
    <property type="entry name" value="Cupin_2"/>
    <property type="match status" value="1"/>
</dbReference>
<dbReference type="Proteomes" id="UP000296706">
    <property type="component" value="Chromosome"/>
</dbReference>
<dbReference type="InterPro" id="IPR011051">
    <property type="entry name" value="RmlC_Cupin_sf"/>
</dbReference>
<dbReference type="InterPro" id="IPR013096">
    <property type="entry name" value="Cupin_2"/>
</dbReference>
<feature type="domain" description="Cupin type-2" evidence="2">
    <location>
        <begin position="34"/>
        <end position="101"/>
    </location>
</feature>
<accession>A0A4D6HFQ2</accession>
<name>A0A4D6HFQ2_9EURY</name>
<dbReference type="PANTHER" id="PTHR35848:SF9">
    <property type="entry name" value="SLL1358 PROTEIN"/>
    <property type="match status" value="1"/>
</dbReference>
<dbReference type="RefSeq" id="WP_049992715.1">
    <property type="nucleotide sequence ID" value="NZ_CP031310.1"/>
</dbReference>
<dbReference type="InterPro" id="IPR051610">
    <property type="entry name" value="GPI/OXD"/>
</dbReference>
<dbReference type="GO" id="GO:0046872">
    <property type="term" value="F:metal ion binding"/>
    <property type="evidence" value="ECO:0007669"/>
    <property type="project" value="UniProtKB-KW"/>
</dbReference>
<organism evidence="3 4">
    <name type="scientific">Halapricum salinum</name>
    <dbReference type="NCBI Taxonomy" id="1457250"/>
    <lineage>
        <taxon>Archaea</taxon>
        <taxon>Methanobacteriati</taxon>
        <taxon>Methanobacteriota</taxon>
        <taxon>Stenosarchaea group</taxon>
        <taxon>Halobacteria</taxon>
        <taxon>Halobacteriales</taxon>
        <taxon>Haloarculaceae</taxon>
        <taxon>Halapricum</taxon>
    </lineage>
</organism>
<dbReference type="STRING" id="1457250.GCA_000755225_01797"/>